<keyword evidence="7" id="KW-1185">Reference proteome</keyword>
<dbReference type="SUPFAM" id="SSF50891">
    <property type="entry name" value="Cyclophilin-like"/>
    <property type="match status" value="1"/>
</dbReference>
<dbReference type="AlphaFoldDB" id="A0A3A9AH91"/>
<keyword evidence="3" id="KW-0732">Signal</keyword>
<evidence type="ECO:0000256" key="1">
    <source>
        <dbReference type="ARBA" id="ARBA00022801"/>
    </source>
</evidence>
<evidence type="ECO:0000313" key="6">
    <source>
        <dbReference type="EMBL" id="RKI90719.1"/>
    </source>
</evidence>
<dbReference type="SUPFAM" id="SSF53474">
    <property type="entry name" value="alpha/beta-Hydrolases"/>
    <property type="match status" value="1"/>
</dbReference>
<organism evidence="6 7">
    <name type="scientific">Parablautia intestinalis</name>
    <dbReference type="NCBI Taxonomy" id="2320100"/>
    <lineage>
        <taxon>Bacteria</taxon>
        <taxon>Bacillati</taxon>
        <taxon>Bacillota</taxon>
        <taxon>Clostridia</taxon>
        <taxon>Lachnospirales</taxon>
        <taxon>Lachnospiraceae</taxon>
        <taxon>Parablautia</taxon>
    </lineage>
</organism>
<feature type="domain" description="Cyclophilin-like" evidence="4">
    <location>
        <begin position="51"/>
        <end position="155"/>
    </location>
</feature>
<accession>A0A3A9AH91</accession>
<dbReference type="InterPro" id="IPR029058">
    <property type="entry name" value="AB_hydrolase_fold"/>
</dbReference>
<proteinExistence type="predicted"/>
<feature type="compositionally biased region" description="Polar residues" evidence="2">
    <location>
        <begin position="174"/>
        <end position="183"/>
    </location>
</feature>
<reference evidence="6 7" key="1">
    <citation type="submission" date="2018-09" db="EMBL/GenBank/DDBJ databases">
        <title>Murine metabolic-syndrome-specific gut microbial biobank.</title>
        <authorList>
            <person name="Liu C."/>
        </authorList>
    </citation>
    <scope>NUCLEOTIDE SEQUENCE [LARGE SCALE GENOMIC DNA]</scope>
    <source>
        <strain evidence="6 7">0.1xD8-82</strain>
    </source>
</reference>
<evidence type="ECO:0000259" key="5">
    <source>
        <dbReference type="Pfam" id="PF20434"/>
    </source>
</evidence>
<dbReference type="InterPro" id="IPR050300">
    <property type="entry name" value="GDXG_lipolytic_enzyme"/>
</dbReference>
<dbReference type="PROSITE" id="PS51257">
    <property type="entry name" value="PROKAR_LIPOPROTEIN"/>
    <property type="match status" value="1"/>
</dbReference>
<protein>
    <submittedName>
        <fullName evidence="6">Uncharacterized protein</fullName>
    </submittedName>
</protein>
<dbReference type="Proteomes" id="UP000280696">
    <property type="component" value="Unassembled WGS sequence"/>
</dbReference>
<evidence type="ECO:0000259" key="4">
    <source>
        <dbReference type="Pfam" id="PF18050"/>
    </source>
</evidence>
<dbReference type="PANTHER" id="PTHR48081">
    <property type="entry name" value="AB HYDROLASE SUPERFAMILY PROTEIN C4A8.06C"/>
    <property type="match status" value="1"/>
</dbReference>
<comment type="caution">
    <text evidence="6">The sequence shown here is derived from an EMBL/GenBank/DDBJ whole genome shotgun (WGS) entry which is preliminary data.</text>
</comment>
<dbReference type="Pfam" id="PF18050">
    <property type="entry name" value="Cyclophil_like2"/>
    <property type="match status" value="1"/>
</dbReference>
<dbReference type="OrthoDB" id="9794725at2"/>
<dbReference type="GO" id="GO:0016787">
    <property type="term" value="F:hydrolase activity"/>
    <property type="evidence" value="ECO:0007669"/>
    <property type="project" value="UniProtKB-KW"/>
</dbReference>
<feature type="domain" description="BD-FAE-like" evidence="5">
    <location>
        <begin position="304"/>
        <end position="387"/>
    </location>
</feature>
<keyword evidence="1" id="KW-0378">Hydrolase</keyword>
<dbReference type="InterPro" id="IPR049492">
    <property type="entry name" value="BD-FAE-like_dom"/>
</dbReference>
<evidence type="ECO:0000256" key="2">
    <source>
        <dbReference type="SAM" id="MobiDB-lite"/>
    </source>
</evidence>
<dbReference type="Gene3D" id="2.40.100.20">
    <property type="match status" value="1"/>
</dbReference>
<feature type="signal peptide" evidence="3">
    <location>
        <begin position="1"/>
        <end position="27"/>
    </location>
</feature>
<dbReference type="InterPro" id="IPR029000">
    <property type="entry name" value="Cyclophilin-like_dom_sf"/>
</dbReference>
<dbReference type="InterPro" id="IPR041183">
    <property type="entry name" value="Cyclophilin-like"/>
</dbReference>
<gene>
    <name evidence="6" type="ORF">D7V94_13175</name>
</gene>
<dbReference type="Gene3D" id="3.40.50.1820">
    <property type="entry name" value="alpha/beta hydrolase"/>
    <property type="match status" value="1"/>
</dbReference>
<dbReference type="EMBL" id="RAYQ01000013">
    <property type="protein sequence ID" value="RKI90719.1"/>
    <property type="molecule type" value="Genomic_DNA"/>
</dbReference>
<name>A0A3A9AH91_9FIRM</name>
<evidence type="ECO:0000313" key="7">
    <source>
        <dbReference type="Proteomes" id="UP000280696"/>
    </source>
</evidence>
<dbReference type="RefSeq" id="WP_120470487.1">
    <property type="nucleotide sequence ID" value="NZ_RAYQ01000013.1"/>
</dbReference>
<dbReference type="PANTHER" id="PTHR48081:SF6">
    <property type="entry name" value="PEPTIDASE S9 PROLYL OLIGOPEPTIDASE CATALYTIC DOMAIN-CONTAINING PROTEIN"/>
    <property type="match status" value="1"/>
</dbReference>
<dbReference type="Pfam" id="PF20434">
    <property type="entry name" value="BD-FAE"/>
    <property type="match status" value="1"/>
</dbReference>
<evidence type="ECO:0000256" key="3">
    <source>
        <dbReference type="SAM" id="SignalP"/>
    </source>
</evidence>
<sequence length="485" mass="52108">MVKKILMFLSVGLFTLGMAGCSSSGHAGSAPAQTGPAEKLPEQDIMCSIHITAGNTVLDGVLYDNPTAQGFAEMLPITTETWHAAPGFARAFDLPAQIDEKGEPGYGYEPGSLAYWDEGPSIAMIYEASRRETVVPVVPIGKMTSDASMLEEYEDIITIELGEYEEMPSGTGGTLTENSSGMTENEGVAGGNETVFTADTKVWDVMNDPAFGDYGRLIFPDDRSISDSLALGDIGSILTWYSHVSPGRTVEIANYLREQATSGEQIFYDIYTEEEKTADPAKEDTGLFFFRGTPGEKFAIANAGGGFAYVAAMHDSFPHALELSKKGYNAFALIYRPGAQTACEDLARAIAFIHENAEELEVDVSGYSLWGGSAGARMAAWLGSYGTAAFGEADYPKPGAVIMQYTGLSEVTGEEPPTYACVGTNDGIAYYGTMEGRIRQIQAQGTNAEIEVFEGLPHGFGLGEGTVAEGWFDNAVEFWEYNMIQ</sequence>
<feature type="chain" id="PRO_5017261234" evidence="3">
    <location>
        <begin position="28"/>
        <end position="485"/>
    </location>
</feature>
<feature type="region of interest" description="Disordered" evidence="2">
    <location>
        <begin position="167"/>
        <end position="190"/>
    </location>
</feature>